<evidence type="ECO:0000313" key="2">
    <source>
        <dbReference type="Proteomes" id="UP001139226"/>
    </source>
</evidence>
<sequence length="295" mass="34141">MRITAFFLGSILILASCARSSQEKKSLNLSQEFKDYWYSGTAEITSYELEQARYGEIRTGEAVLIYVTEDFLPEEQVKANSSESENISVLKLNATKKFLTGIYPYSIMQSSFYPLDGTEHALKVSASIQEWCGQVYTQLNNRNNFEVTSHSYFQGEADLDFSLEKTYLENEIWNVLRIDPDSVPVGNFKMIPSLEYLRLSHKEIKAYAATGEFYTIENFNIYTLEYPELERVLKIYFSRGFPYSIEKWEESYPSGFGENVEILTSKAVKKAQIKTDYWNKNSNKNLPLRQKLELN</sequence>
<proteinExistence type="predicted"/>
<dbReference type="Proteomes" id="UP001139226">
    <property type="component" value="Unassembled WGS sequence"/>
</dbReference>
<dbReference type="AlphaFoldDB" id="A0A9X1V3A9"/>
<gene>
    <name evidence="1" type="ORF">ML462_08890</name>
</gene>
<keyword evidence="2" id="KW-1185">Reference proteome</keyword>
<accession>A0A9X1V3A9</accession>
<dbReference type="PROSITE" id="PS51257">
    <property type="entry name" value="PROKAR_LIPOPROTEIN"/>
    <property type="match status" value="1"/>
</dbReference>
<protein>
    <submittedName>
        <fullName evidence="1">Septum formation inhibitor Maf</fullName>
    </submittedName>
</protein>
<dbReference type="EMBL" id="JAKVTV010000002">
    <property type="protein sequence ID" value="MCH4823291.1"/>
    <property type="molecule type" value="Genomic_DNA"/>
</dbReference>
<comment type="caution">
    <text evidence="1">The sequence shown here is derived from an EMBL/GenBank/DDBJ whole genome shotgun (WGS) entry which is preliminary data.</text>
</comment>
<dbReference type="RefSeq" id="WP_240713452.1">
    <property type="nucleotide sequence ID" value="NZ_JAKVTV010000002.1"/>
</dbReference>
<evidence type="ECO:0000313" key="1">
    <source>
        <dbReference type="EMBL" id="MCH4823291.1"/>
    </source>
</evidence>
<reference evidence="1" key="1">
    <citation type="submission" date="2022-03" db="EMBL/GenBank/DDBJ databases">
        <title>Gramella crocea sp. nov., isolated from activated sludge of a seafood processing plant.</title>
        <authorList>
            <person name="Zhang X."/>
        </authorList>
    </citation>
    <scope>NUCLEOTIDE SEQUENCE</scope>
    <source>
        <strain evidence="1">YJ019</strain>
    </source>
</reference>
<organism evidence="1 2">
    <name type="scientific">Christiangramia lutea</name>
    <dbReference type="NCBI Taxonomy" id="1607951"/>
    <lineage>
        <taxon>Bacteria</taxon>
        <taxon>Pseudomonadati</taxon>
        <taxon>Bacteroidota</taxon>
        <taxon>Flavobacteriia</taxon>
        <taxon>Flavobacteriales</taxon>
        <taxon>Flavobacteriaceae</taxon>
        <taxon>Christiangramia</taxon>
    </lineage>
</organism>
<name>A0A9X1V3A9_9FLAO</name>